<keyword evidence="3" id="KW-1185">Reference proteome</keyword>
<feature type="domain" description="Metallo-beta-lactamase" evidence="1">
    <location>
        <begin position="35"/>
        <end position="246"/>
    </location>
</feature>
<dbReference type="RefSeq" id="WP_089797579.1">
    <property type="nucleotide sequence ID" value="NZ_FPBP01000021.1"/>
</dbReference>
<dbReference type="PANTHER" id="PTHR42951">
    <property type="entry name" value="METALLO-BETA-LACTAMASE DOMAIN-CONTAINING"/>
    <property type="match status" value="1"/>
</dbReference>
<dbReference type="EMBL" id="FPBP01000021">
    <property type="protein sequence ID" value="SFU96857.1"/>
    <property type="molecule type" value="Genomic_DNA"/>
</dbReference>
<dbReference type="STRING" id="463301.SAMN04487955_1219"/>
<dbReference type="InterPro" id="IPR050855">
    <property type="entry name" value="NDM-1-like"/>
</dbReference>
<dbReference type="CDD" id="cd07721">
    <property type="entry name" value="yflN-like_MBL-fold"/>
    <property type="match status" value="1"/>
</dbReference>
<evidence type="ECO:0000313" key="3">
    <source>
        <dbReference type="Proteomes" id="UP000198693"/>
    </source>
</evidence>
<dbReference type="Gene3D" id="3.60.15.10">
    <property type="entry name" value="Ribonuclease Z/Hydroxyacylglutathione hydrolase-like"/>
    <property type="match status" value="1"/>
</dbReference>
<protein>
    <submittedName>
        <fullName evidence="2">Glyoxylase, beta-lactamase superfamily II</fullName>
    </submittedName>
</protein>
<dbReference type="InterPro" id="IPR036866">
    <property type="entry name" value="RibonucZ/Hydroxyglut_hydro"/>
</dbReference>
<reference evidence="3" key="1">
    <citation type="submission" date="2016-10" db="EMBL/GenBank/DDBJ databases">
        <authorList>
            <person name="Varghese N."/>
            <person name="Submissions S."/>
        </authorList>
    </citation>
    <scope>NUCLEOTIDE SEQUENCE [LARGE SCALE GENOMIC DNA]</scope>
    <source>
        <strain evidence="3">CGMCC 1.6981</strain>
    </source>
</reference>
<sequence>MSDNPLRKSHLPMTSLKSGTVYDVLPDVAGLTVKIVNITFVGHPGNRDDWVLIDAGMPNEHKAIRKAAEARFGQGARPRAILLTHGHFDHVGSVVELTEAWEVPVYAHPQEIPYLTGEAHYPDPDVEVEGGMIAKMSRLFPTDPVDLGERVQPLPADGSVPHLPDWQWLHTPGHSPGHVSFFREQDRAMIVGDAFVTVRQDQLYQVLTQQQELSGPPRYFTPDWDAARDSVQRLAALKPDTAMTGHGVPMQGNELSLGLDVLAKNFDEVARPAHGRSVGN</sequence>
<dbReference type="SMART" id="SM00849">
    <property type="entry name" value="Lactamase_B"/>
    <property type="match status" value="1"/>
</dbReference>
<name>A0A1I7KHE3_9GAMM</name>
<organism evidence="2 3">
    <name type="scientific">Halomonas korlensis</name>
    <dbReference type="NCBI Taxonomy" id="463301"/>
    <lineage>
        <taxon>Bacteria</taxon>
        <taxon>Pseudomonadati</taxon>
        <taxon>Pseudomonadota</taxon>
        <taxon>Gammaproteobacteria</taxon>
        <taxon>Oceanospirillales</taxon>
        <taxon>Halomonadaceae</taxon>
        <taxon>Halomonas</taxon>
    </lineage>
</organism>
<dbReference type="PANTHER" id="PTHR42951:SF17">
    <property type="entry name" value="METALLO-BETA-LACTAMASE DOMAIN-CONTAINING PROTEIN"/>
    <property type="match status" value="1"/>
</dbReference>
<dbReference type="Pfam" id="PF00753">
    <property type="entry name" value="Lactamase_B"/>
    <property type="match status" value="1"/>
</dbReference>
<dbReference type="SUPFAM" id="SSF56281">
    <property type="entry name" value="Metallo-hydrolase/oxidoreductase"/>
    <property type="match status" value="1"/>
</dbReference>
<dbReference type="InterPro" id="IPR001279">
    <property type="entry name" value="Metallo-B-lactamas"/>
</dbReference>
<dbReference type="AlphaFoldDB" id="A0A1I7KHE3"/>
<dbReference type="Proteomes" id="UP000198693">
    <property type="component" value="Unassembled WGS sequence"/>
</dbReference>
<evidence type="ECO:0000259" key="1">
    <source>
        <dbReference type="SMART" id="SM00849"/>
    </source>
</evidence>
<accession>A0A1I7KHE3</accession>
<gene>
    <name evidence="2" type="ORF">SAMN04487955_1219</name>
</gene>
<dbReference type="OrthoDB" id="9802991at2"/>
<proteinExistence type="predicted"/>
<evidence type="ECO:0000313" key="2">
    <source>
        <dbReference type="EMBL" id="SFU96857.1"/>
    </source>
</evidence>